<keyword evidence="2" id="KW-1185">Reference proteome</keyword>
<proteinExistence type="predicted"/>
<evidence type="ECO:0000313" key="1">
    <source>
        <dbReference type="EMBL" id="KAJ9071317.1"/>
    </source>
</evidence>
<comment type="caution">
    <text evidence="1">The sequence shown here is derived from an EMBL/GenBank/DDBJ whole genome shotgun (WGS) entry which is preliminary data.</text>
</comment>
<name>A0ACC2T9R0_9FUNG</name>
<sequence length="840" mass="91887">MSGQGSEKNEEELSSQFSKVSLEQKGALSKLILQCEELLKKEDYQPLYPLVKDLLSLDPKDERVISICRRLLSSQEKTESDSNPKSIISTLSDQTAAPEARKEAANKLVKLSSQPTSVFNNQIAEFGGALILIETAFKCLHADEELAILMFSSLCHLALNKECLPHILQKLPLQLKTEKNLELQPTKSLSELLRNILSQIQVVPNKTDSVLFGLYLTLIAESCINNGILPSKQCLIHVLSIITSEERVAQFIRHPAFTEGILSMSYSETEEIRGLSLLFLSTVGEFKESKISLERILREKHSTLQSQTRPVQDYRFLKTIFQTSPDLGQLLISEEGWLLEAIDLAPLESTDTQLELVQVLGLACGTTEGRKLVSDAGLSFLRDCGKSKDSQIKAHSVLARSKLSIESKSTIANQKSLQELIPPLMNIVSDASLDGSVKMTAVESLAYFSLHPSVRVLLGKDTLFWKAIVELGNSEATHPAALYGISAILSNVLAYRKLLSADEQQIQKLKKLAKEAADDINSDPNMADDAVVQRNSVIASVPGVVALLIRLAKSKKSNVVSNVSRALLSLATDRANHGTLLKFGAAKVLLSLVTADSKDDIAVATQALAKLTIHTNPSIALPGQLKLEAIRPLLKLCSNGSLLQQFESLLALTNLASVDMELRLRIIELKGLSTIEMLLLSDNKLVQRSATELLCNMTMTRPVFEYYSGPKASNKLHLLVALSDSEDPKTSLAAGGALATLSQASEIGITLAELPLSKRVFPLLIAPEASRDFQHRGVEIYKNIVQGNLKATKTQQESILALFSNDVITRLTLLDNATSGSHPPIQQSLRLLFEGLRSIS</sequence>
<reference evidence="1" key="1">
    <citation type="submission" date="2022-04" db="EMBL/GenBank/DDBJ databases">
        <title>Genome of the entomopathogenic fungus Entomophthora muscae.</title>
        <authorList>
            <person name="Elya C."/>
            <person name="Lovett B.R."/>
            <person name="Lee E."/>
            <person name="Macias A.M."/>
            <person name="Hajek A.E."/>
            <person name="De Bivort B.L."/>
            <person name="Kasson M.T."/>
            <person name="De Fine Licht H.H."/>
            <person name="Stajich J.E."/>
        </authorList>
    </citation>
    <scope>NUCLEOTIDE SEQUENCE</scope>
    <source>
        <strain evidence="1">Berkeley</strain>
    </source>
</reference>
<dbReference type="Proteomes" id="UP001165960">
    <property type="component" value="Unassembled WGS sequence"/>
</dbReference>
<protein>
    <submittedName>
        <fullName evidence="1">SWI5-dependent HO expression protein 4</fullName>
    </submittedName>
</protein>
<evidence type="ECO:0000313" key="2">
    <source>
        <dbReference type="Proteomes" id="UP001165960"/>
    </source>
</evidence>
<accession>A0ACC2T9R0</accession>
<dbReference type="EMBL" id="QTSX02003295">
    <property type="protein sequence ID" value="KAJ9071317.1"/>
    <property type="molecule type" value="Genomic_DNA"/>
</dbReference>
<gene>
    <name evidence="1" type="primary">SHE4_2</name>
    <name evidence="1" type="ORF">DSO57_1038134</name>
</gene>
<organism evidence="1 2">
    <name type="scientific">Entomophthora muscae</name>
    <dbReference type="NCBI Taxonomy" id="34485"/>
    <lineage>
        <taxon>Eukaryota</taxon>
        <taxon>Fungi</taxon>
        <taxon>Fungi incertae sedis</taxon>
        <taxon>Zoopagomycota</taxon>
        <taxon>Entomophthoromycotina</taxon>
        <taxon>Entomophthoromycetes</taxon>
        <taxon>Entomophthorales</taxon>
        <taxon>Entomophthoraceae</taxon>
        <taxon>Entomophthora</taxon>
    </lineage>
</organism>